<evidence type="ECO:0000256" key="10">
    <source>
        <dbReference type="SAM" id="SignalP"/>
    </source>
</evidence>
<evidence type="ECO:0000256" key="3">
    <source>
        <dbReference type="ARBA" id="ARBA00022622"/>
    </source>
</evidence>
<keyword evidence="7" id="KW-0449">Lipoprotein</keyword>
<evidence type="ECO:0000256" key="2">
    <source>
        <dbReference type="ARBA" id="ARBA00022475"/>
    </source>
</evidence>
<protein>
    <recommendedName>
        <fullName evidence="11">Copper acquisition factor BIM1-like domain-containing protein</fullName>
    </recommendedName>
</protein>
<feature type="signal peptide" evidence="10">
    <location>
        <begin position="1"/>
        <end position="19"/>
    </location>
</feature>
<dbReference type="PANTHER" id="PTHR34992:SF1">
    <property type="entry name" value="COPPER ACQUISITION FACTOR BIM1-LIKE DOMAIN-CONTAINING PROTEIN"/>
    <property type="match status" value="1"/>
</dbReference>
<keyword evidence="13" id="KW-1185">Reference proteome</keyword>
<dbReference type="GO" id="GO:0005886">
    <property type="term" value="C:plasma membrane"/>
    <property type="evidence" value="ECO:0007669"/>
    <property type="project" value="UniProtKB-SubCell"/>
</dbReference>
<dbReference type="GO" id="GO:0098552">
    <property type="term" value="C:side of membrane"/>
    <property type="evidence" value="ECO:0007669"/>
    <property type="project" value="UniProtKB-KW"/>
</dbReference>
<comment type="caution">
    <text evidence="12">The sequence shown here is derived from an EMBL/GenBank/DDBJ whole genome shotgun (WGS) entry which is preliminary data.</text>
</comment>
<dbReference type="CDD" id="cd21176">
    <property type="entry name" value="LPMO_auxiliary-like"/>
    <property type="match status" value="1"/>
</dbReference>
<dbReference type="AlphaFoldDB" id="A0A0C2F9U3"/>
<dbReference type="Proteomes" id="UP000031575">
    <property type="component" value="Unassembled WGS sequence"/>
</dbReference>
<keyword evidence="2" id="KW-1003">Cell membrane</keyword>
<dbReference type="PANTHER" id="PTHR34992">
    <property type="entry name" value="HYPHAL ANASTAMOSIS-7 PROTEIN"/>
    <property type="match status" value="1"/>
</dbReference>
<feature type="chain" id="PRO_5002160476" description="Copper acquisition factor BIM1-like domain-containing protein" evidence="10">
    <location>
        <begin position="20"/>
        <end position="239"/>
    </location>
</feature>
<proteinExistence type="predicted"/>
<evidence type="ECO:0000256" key="9">
    <source>
        <dbReference type="SAM" id="Phobius"/>
    </source>
</evidence>
<evidence type="ECO:0000256" key="1">
    <source>
        <dbReference type="ARBA" id="ARBA00004609"/>
    </source>
</evidence>
<dbReference type="RefSeq" id="XP_040615878.1">
    <property type="nucleotide sequence ID" value="XM_040763568.1"/>
</dbReference>
<keyword evidence="6" id="KW-0325">Glycoprotein</keyword>
<dbReference type="VEuPathDB" id="FungiDB:SPBR_05291"/>
<accession>A0A0C2F9U3</accession>
<keyword evidence="3" id="KW-0336">GPI-anchor</keyword>
<feature type="transmembrane region" description="Helical" evidence="9">
    <location>
        <begin position="218"/>
        <end position="238"/>
    </location>
</feature>
<comment type="subcellular location">
    <subcellularLocation>
        <location evidence="1">Cell membrane</location>
        <topology evidence="1">Lipid-anchor</topology>
        <topology evidence="1">GPI-anchor</topology>
    </subcellularLocation>
</comment>
<evidence type="ECO:0000256" key="7">
    <source>
        <dbReference type="ARBA" id="ARBA00023288"/>
    </source>
</evidence>
<reference evidence="12 13" key="1">
    <citation type="journal article" date="2014" name="BMC Genomics">
        <title>Comparative genomics of the major fungal agents of human and animal Sporotrichosis: Sporothrix schenckii and Sporothrix brasiliensis.</title>
        <authorList>
            <person name="Teixeira M.M."/>
            <person name="de Almeida L.G."/>
            <person name="Kubitschek-Barreira P."/>
            <person name="Alves F.L."/>
            <person name="Kioshima E.S."/>
            <person name="Abadio A.K."/>
            <person name="Fernandes L."/>
            <person name="Derengowski L.S."/>
            <person name="Ferreira K.S."/>
            <person name="Souza R.C."/>
            <person name="Ruiz J.C."/>
            <person name="de Andrade N.C."/>
            <person name="Paes H.C."/>
            <person name="Nicola A.M."/>
            <person name="Albuquerque P."/>
            <person name="Gerber A.L."/>
            <person name="Martins V.P."/>
            <person name="Peconick L.D."/>
            <person name="Neto A.V."/>
            <person name="Chaucanez C.B."/>
            <person name="Silva P.A."/>
            <person name="Cunha O.L."/>
            <person name="de Oliveira F.F."/>
            <person name="dos Santos T.C."/>
            <person name="Barros A.L."/>
            <person name="Soares M.A."/>
            <person name="de Oliveira L.M."/>
            <person name="Marini M.M."/>
            <person name="Villalobos-Duno H."/>
            <person name="Cunha M.M."/>
            <person name="de Hoog S."/>
            <person name="da Silveira J.F."/>
            <person name="Henrissat B."/>
            <person name="Nino-Vega G.A."/>
            <person name="Cisalpino P.S."/>
            <person name="Mora-Montes H.M."/>
            <person name="Almeida S.R."/>
            <person name="Stajich J.E."/>
            <person name="Lopes-Bezerra L.M."/>
            <person name="Vasconcelos A.T."/>
            <person name="Felipe M.S."/>
        </authorList>
    </citation>
    <scope>NUCLEOTIDE SEQUENCE [LARGE SCALE GENOMIC DNA]</scope>
    <source>
        <strain evidence="12 13">5110</strain>
    </source>
</reference>
<keyword evidence="9" id="KW-0812">Transmembrane</keyword>
<dbReference type="HOGENOM" id="CLU_070647_0_1_1"/>
<dbReference type="GeneID" id="63678489"/>
<name>A0A0C2F9U3_9PEZI</name>
<dbReference type="OrthoDB" id="2146436at2759"/>
<organism evidence="12 13">
    <name type="scientific">Sporothrix brasiliensis 5110</name>
    <dbReference type="NCBI Taxonomy" id="1398154"/>
    <lineage>
        <taxon>Eukaryota</taxon>
        <taxon>Fungi</taxon>
        <taxon>Dikarya</taxon>
        <taxon>Ascomycota</taxon>
        <taxon>Pezizomycotina</taxon>
        <taxon>Sordariomycetes</taxon>
        <taxon>Sordariomycetidae</taxon>
        <taxon>Ophiostomatales</taxon>
        <taxon>Ophiostomataceae</taxon>
        <taxon>Sporothrix</taxon>
    </lineage>
</organism>
<sequence>MAPLASAALLLAASAVVSAHFTLDYPPTIGFDDDKEGTGPCGSFTPDFAKDNVTDFHVGGDNVAINLLHPQGTWLYRATLDQTATGNNWTQLHPETMQTGLGKFCQPAIAVPESWAGKKGVLGIVVDAPDGLLYQCAAVNFVAGAATQNQSTCTNSSGVTASFVTDANLAPLAAGNNSAGDASASGTGSSGSTPTTTGTGSTGSSTKNAAPGRVGGSLPLGSVAGVVLAAMFGSAFMML</sequence>
<feature type="region of interest" description="Disordered" evidence="8">
    <location>
        <begin position="176"/>
        <end position="210"/>
    </location>
</feature>
<evidence type="ECO:0000259" key="11">
    <source>
        <dbReference type="Pfam" id="PF20238"/>
    </source>
</evidence>
<keyword evidence="9" id="KW-1133">Transmembrane helix</keyword>
<dbReference type="InterPro" id="IPR046936">
    <property type="entry name" value="BIM1-like"/>
</dbReference>
<feature type="domain" description="Copper acquisition factor BIM1-like" evidence="11">
    <location>
        <begin position="18"/>
        <end position="158"/>
    </location>
</feature>
<dbReference type="EMBL" id="AWTV01000010">
    <property type="protein sequence ID" value="KIH87868.1"/>
    <property type="molecule type" value="Genomic_DNA"/>
</dbReference>
<dbReference type="Pfam" id="PF20238">
    <property type="entry name" value="BIM1-like_dom"/>
    <property type="match status" value="1"/>
</dbReference>
<evidence type="ECO:0000256" key="8">
    <source>
        <dbReference type="SAM" id="MobiDB-lite"/>
    </source>
</evidence>
<evidence type="ECO:0000256" key="5">
    <source>
        <dbReference type="ARBA" id="ARBA00023136"/>
    </source>
</evidence>
<evidence type="ECO:0000313" key="12">
    <source>
        <dbReference type="EMBL" id="KIH87868.1"/>
    </source>
</evidence>
<evidence type="ECO:0000256" key="4">
    <source>
        <dbReference type="ARBA" id="ARBA00022729"/>
    </source>
</evidence>
<dbReference type="InterPro" id="IPR046530">
    <property type="entry name" value="BIM1-like_dom"/>
</dbReference>
<gene>
    <name evidence="12" type="ORF">SPBR_05291</name>
</gene>
<evidence type="ECO:0000256" key="6">
    <source>
        <dbReference type="ARBA" id="ARBA00023180"/>
    </source>
</evidence>
<keyword evidence="5 9" id="KW-0472">Membrane</keyword>
<keyword evidence="4 10" id="KW-0732">Signal</keyword>
<evidence type="ECO:0000313" key="13">
    <source>
        <dbReference type="Proteomes" id="UP000031575"/>
    </source>
</evidence>